<dbReference type="InterPro" id="IPR043129">
    <property type="entry name" value="ATPase_NBD"/>
</dbReference>
<dbReference type="InterPro" id="IPR005338">
    <property type="entry name" value="Anhydro_N_Ac-Mur_kinase"/>
</dbReference>
<dbReference type="GO" id="GO:0005524">
    <property type="term" value="F:ATP binding"/>
    <property type="evidence" value="ECO:0007669"/>
    <property type="project" value="InterPro"/>
</dbReference>
<dbReference type="PANTHER" id="PTHR30605:SF0">
    <property type="entry name" value="ANHYDRO-N-ACETYLMURAMIC ACID KINASE"/>
    <property type="match status" value="1"/>
</dbReference>
<dbReference type="Pfam" id="PF03702">
    <property type="entry name" value="AnmK"/>
    <property type="match status" value="1"/>
</dbReference>
<organism evidence="1 2">
    <name type="scientific">Flavobacterium aquidurense</name>
    <dbReference type="NCBI Taxonomy" id="362413"/>
    <lineage>
        <taxon>Bacteria</taxon>
        <taxon>Pseudomonadati</taxon>
        <taxon>Bacteroidota</taxon>
        <taxon>Flavobacteriia</taxon>
        <taxon>Flavobacteriales</taxon>
        <taxon>Flavobacteriaceae</taxon>
        <taxon>Flavobacterium</taxon>
    </lineage>
</organism>
<accession>A0A0N8VLY8</accession>
<dbReference type="Gene3D" id="3.30.420.40">
    <property type="match status" value="2"/>
</dbReference>
<evidence type="ECO:0000313" key="2">
    <source>
        <dbReference type="Proteomes" id="UP000050443"/>
    </source>
</evidence>
<dbReference type="RefSeq" id="WP_055098560.1">
    <property type="nucleotide sequence ID" value="NZ_JRLF01000015.1"/>
</dbReference>
<protein>
    <submittedName>
        <fullName evidence="1">Molecular chaperone</fullName>
    </submittedName>
</protein>
<dbReference type="STRING" id="362413.RC62_3010"/>
<dbReference type="GO" id="GO:0016773">
    <property type="term" value="F:phosphotransferase activity, alcohol group as acceptor"/>
    <property type="evidence" value="ECO:0007669"/>
    <property type="project" value="InterPro"/>
</dbReference>
<sequence>MNKNISALYEIAQKETRKIIGLMSGTSLDGLDIALCEISGAGENTAVKILKFETINYTEDIKTEIRKVFARKTIDFQHLALLNEWIGILHADMVNDCLQKWNIPANEVDLIASHGQTVLHAPKFLHQQEKFPNATLQIGDGDHIAVKTGIITLSDFRQKHVAAGGEGAPVAVYGDYLLFSKKGENRIMLNMGGIANFTYLPASLNAEDVFVTDTGTANTLIDIYTKHYFPEKSYDKDAQISQSGTVNLELLSELKKDPFFRKSFPKTIGQELFNFDFVQNALLKTGFSTISAPDLLATLTRLSAETIAEAIGFVIKNTGIPIAEFTVYMSGGGANNPLLVRWLKELLACDFQKSDDLGIAGDAKEAVLFAVLANETVAGGDYNFGSKKGIPSVTMGKISFPD</sequence>
<dbReference type="PATRIC" id="fig|362413.3.peg.2960"/>
<dbReference type="EMBL" id="JRLF01000015">
    <property type="protein sequence ID" value="KQB37844.1"/>
    <property type="molecule type" value="Genomic_DNA"/>
</dbReference>
<dbReference type="OrthoDB" id="9763949at2"/>
<dbReference type="SUPFAM" id="SSF53067">
    <property type="entry name" value="Actin-like ATPase domain"/>
    <property type="match status" value="1"/>
</dbReference>
<dbReference type="GO" id="GO:0009254">
    <property type="term" value="P:peptidoglycan turnover"/>
    <property type="evidence" value="ECO:0007669"/>
    <property type="project" value="InterPro"/>
</dbReference>
<reference evidence="1 2" key="1">
    <citation type="submission" date="2014-09" db="EMBL/GenBank/DDBJ databases">
        <title>Genome sequence of Flavobacterium aquidurense RC62.</title>
        <authorList>
            <person name="Kim J.F."/>
            <person name="Kwak M.-J."/>
        </authorList>
    </citation>
    <scope>NUCLEOTIDE SEQUENCE [LARGE SCALE GENOMIC DNA]</scope>
    <source>
        <strain evidence="1 2">RC62</strain>
    </source>
</reference>
<dbReference type="GO" id="GO:0006040">
    <property type="term" value="P:amino sugar metabolic process"/>
    <property type="evidence" value="ECO:0007669"/>
    <property type="project" value="InterPro"/>
</dbReference>
<dbReference type="PANTHER" id="PTHR30605">
    <property type="entry name" value="ANHYDRO-N-ACETYLMURAMIC ACID KINASE"/>
    <property type="match status" value="1"/>
</dbReference>
<gene>
    <name evidence="1" type="ORF">RC62_3010</name>
</gene>
<dbReference type="Proteomes" id="UP000050443">
    <property type="component" value="Unassembled WGS sequence"/>
</dbReference>
<dbReference type="AlphaFoldDB" id="A0A0N8VLY8"/>
<dbReference type="CDD" id="cd24050">
    <property type="entry name" value="ASKHA_NBD_ANMK"/>
    <property type="match status" value="1"/>
</dbReference>
<evidence type="ECO:0000313" key="1">
    <source>
        <dbReference type="EMBL" id="KQB37844.1"/>
    </source>
</evidence>
<comment type="caution">
    <text evidence="1">The sequence shown here is derived from an EMBL/GenBank/DDBJ whole genome shotgun (WGS) entry which is preliminary data.</text>
</comment>
<dbReference type="NCBIfam" id="NF007149">
    <property type="entry name" value="PRK09585.3-4"/>
    <property type="match status" value="1"/>
</dbReference>
<name>A0A0N8VLY8_9FLAO</name>
<proteinExistence type="predicted"/>